<proteinExistence type="predicted"/>
<evidence type="ECO:0000256" key="1">
    <source>
        <dbReference type="SAM" id="MobiDB-lite"/>
    </source>
</evidence>
<feature type="signal peptide" evidence="2">
    <location>
        <begin position="1"/>
        <end position="36"/>
    </location>
</feature>
<feature type="compositionally biased region" description="Low complexity" evidence="1">
    <location>
        <begin position="255"/>
        <end position="281"/>
    </location>
</feature>
<feature type="domain" description="SRS" evidence="3">
    <location>
        <begin position="197"/>
        <end position="332"/>
    </location>
</feature>
<keyword evidence="2" id="KW-0732">Signal</keyword>
<accession>A0A7J6JZ04</accession>
<protein>
    <submittedName>
        <fullName evidence="4">SAG-related sequence SRS48K</fullName>
    </submittedName>
</protein>
<evidence type="ECO:0000313" key="4">
    <source>
        <dbReference type="EMBL" id="KAF4639939.1"/>
    </source>
</evidence>
<feature type="region of interest" description="Disordered" evidence="1">
    <location>
        <begin position="254"/>
        <end position="281"/>
    </location>
</feature>
<feature type="domain" description="SRS" evidence="3">
    <location>
        <begin position="43"/>
        <end position="177"/>
    </location>
</feature>
<dbReference type="GO" id="GO:0016020">
    <property type="term" value="C:membrane"/>
    <property type="evidence" value="ECO:0007669"/>
    <property type="project" value="InterPro"/>
</dbReference>
<dbReference type="Proteomes" id="UP000557509">
    <property type="component" value="Unassembled WGS sequence"/>
</dbReference>
<dbReference type="Gene3D" id="2.60.40.1320">
    <property type="entry name" value="SRS domain"/>
    <property type="match status" value="2"/>
</dbReference>
<comment type="caution">
    <text evidence="4">The sequence shown here is derived from an EMBL/GenBank/DDBJ whole genome shotgun (WGS) entry which is preliminary data.</text>
</comment>
<sequence length="373" mass="39540">MAGRVSGAVCGVKALRSAVRAAVVIGLLCLPRSGMAQEDENKIFMCSTDKKNQTVVSVSLKNVNESIDFACPKDSVVFPAITGVSQQFCTDSWCSAQGPMGEAFAIAQKEPAAQQKDPEKEQSLENLSVYTVTMKKQNLTSSTLYFQCRPEKKPVEARVDTPGGKFDKDTTKCVIQVAAYGSKPAAEAATEKECKLNDGLSATLNTSSTSFTFRCPEGSRLLPVNFDKAYEGLACTKKRSIARMGLGASLLEGKSATSVTTAPPSSTETSGGSSSTEETVAAQTPVKVLPAYTFSVSEFPEKDVHVCYYCVKGDVKKQEIDARDEVCKALIEVKGVPKPDHAASSGTATFSTNKLVMAGAILISSALVMSISA</sequence>
<dbReference type="EMBL" id="JAAUHK010000195">
    <property type="protein sequence ID" value="KAF4639939.1"/>
    <property type="molecule type" value="Genomic_DNA"/>
</dbReference>
<name>A0A7J6JZ04_TOXGO</name>
<dbReference type="AlphaFoldDB" id="A0A7J6JZ04"/>
<evidence type="ECO:0000259" key="3">
    <source>
        <dbReference type="Pfam" id="PF04092"/>
    </source>
</evidence>
<dbReference type="Pfam" id="PF04092">
    <property type="entry name" value="SAG"/>
    <property type="match status" value="2"/>
</dbReference>
<dbReference type="InterPro" id="IPR007226">
    <property type="entry name" value="SRS_dom"/>
</dbReference>
<keyword evidence="5" id="KW-1185">Reference proteome</keyword>
<dbReference type="InterPro" id="IPR036755">
    <property type="entry name" value="SRS_dom_sf"/>
</dbReference>
<gene>
    <name evidence="4" type="ORF">TGRH88_038640</name>
</gene>
<evidence type="ECO:0000313" key="5">
    <source>
        <dbReference type="Proteomes" id="UP000557509"/>
    </source>
</evidence>
<evidence type="ECO:0000256" key="2">
    <source>
        <dbReference type="SAM" id="SignalP"/>
    </source>
</evidence>
<organism evidence="4 5">
    <name type="scientific">Toxoplasma gondii</name>
    <dbReference type="NCBI Taxonomy" id="5811"/>
    <lineage>
        <taxon>Eukaryota</taxon>
        <taxon>Sar</taxon>
        <taxon>Alveolata</taxon>
        <taxon>Apicomplexa</taxon>
        <taxon>Conoidasida</taxon>
        <taxon>Coccidia</taxon>
        <taxon>Eucoccidiorida</taxon>
        <taxon>Eimeriorina</taxon>
        <taxon>Sarcocystidae</taxon>
        <taxon>Toxoplasma</taxon>
    </lineage>
</organism>
<reference evidence="4 5" key="1">
    <citation type="submission" date="2020-03" db="EMBL/GenBank/DDBJ databases">
        <title>Genome sequence of Toxoplasma gondii RH-88 strain.</title>
        <authorList>
            <person name="Lorenzi H.A."/>
            <person name="Venepally P."/>
            <person name="Rozenberg A."/>
            <person name="Sibley D."/>
        </authorList>
    </citation>
    <scope>NUCLEOTIDE SEQUENCE [LARGE SCALE GENOMIC DNA]</scope>
    <source>
        <strain evidence="4 5">RH-88</strain>
    </source>
</reference>
<feature type="chain" id="PRO_5029644701" evidence="2">
    <location>
        <begin position="37"/>
        <end position="373"/>
    </location>
</feature>
<dbReference type="VEuPathDB" id="ToxoDB:TGME49_207010"/>